<keyword evidence="2" id="KW-0645">Protease</keyword>
<dbReference type="GO" id="GO:0008235">
    <property type="term" value="F:metalloexopeptidase activity"/>
    <property type="evidence" value="ECO:0007669"/>
    <property type="project" value="InterPro"/>
</dbReference>
<dbReference type="Pfam" id="PF04389">
    <property type="entry name" value="Peptidase_M28"/>
    <property type="match status" value="1"/>
</dbReference>
<dbReference type="InterPro" id="IPR045175">
    <property type="entry name" value="M28_fam"/>
</dbReference>
<dbReference type="Proteomes" id="UP001241110">
    <property type="component" value="Unassembled WGS sequence"/>
</dbReference>
<feature type="chain" id="PRO_5042236750" evidence="7">
    <location>
        <begin position="20"/>
        <end position="494"/>
    </location>
</feature>
<evidence type="ECO:0000256" key="5">
    <source>
        <dbReference type="ARBA" id="ARBA00022801"/>
    </source>
</evidence>
<evidence type="ECO:0000259" key="8">
    <source>
        <dbReference type="Pfam" id="PF04389"/>
    </source>
</evidence>
<feature type="signal peptide" evidence="7">
    <location>
        <begin position="1"/>
        <end position="19"/>
    </location>
</feature>
<dbReference type="GO" id="GO:0006508">
    <property type="term" value="P:proteolysis"/>
    <property type="evidence" value="ECO:0007669"/>
    <property type="project" value="UniProtKB-KW"/>
</dbReference>
<name>A0AAE3QPY0_9BACT</name>
<proteinExistence type="predicted"/>
<protein>
    <submittedName>
        <fullName evidence="9">M28 family peptidase</fullName>
    </submittedName>
</protein>
<dbReference type="SUPFAM" id="SSF53187">
    <property type="entry name" value="Zn-dependent exopeptidases"/>
    <property type="match status" value="1"/>
</dbReference>
<dbReference type="Gene3D" id="3.50.30.30">
    <property type="match status" value="1"/>
</dbReference>
<evidence type="ECO:0000256" key="6">
    <source>
        <dbReference type="ARBA" id="ARBA00022833"/>
    </source>
</evidence>
<evidence type="ECO:0000256" key="4">
    <source>
        <dbReference type="ARBA" id="ARBA00022729"/>
    </source>
</evidence>
<evidence type="ECO:0000256" key="3">
    <source>
        <dbReference type="ARBA" id="ARBA00022723"/>
    </source>
</evidence>
<keyword evidence="4 7" id="KW-0732">Signal</keyword>
<dbReference type="RefSeq" id="WP_313983041.1">
    <property type="nucleotide sequence ID" value="NZ_JASJOS010000010.1"/>
</dbReference>
<evidence type="ECO:0000313" key="9">
    <source>
        <dbReference type="EMBL" id="MDJ1483322.1"/>
    </source>
</evidence>
<sequence length="494" mass="54734">MKKLFLLAATTLLTSAVFAQKDDKKITDATVNKAKIESHIYFLASDELKGRQTPSAEQLIAARYLTTQLQSYGVKPLPAYPDYLQPVAMRTVSAPNEVTVAYNNTTFLLKESTLKLDGDNVSLDAEGIFLNYGTEEDFKSADVKGKVIIVKAGLPQQTNPRAWMSARQEKAKRATEKGAVGVIELYANQQLPWKLLTSYFKGGSVELDESTTKAKPSLTHIWLHDPEGKEAVYWTDSKKAKVQIKISGIAEKKFNTYNIVGYVEGTDAKLKNEYIAYSAHYDHIGVGNPNEKGDTIYNGARDNAVGSVTVLSAAENLAKYPTKRSALFILFTGEEKGLLGSRWFVEHSPLELNKIVYCFNSDNAGYNDTSIATIIGLGRTTAEGFIKKACETYGLKATDDPAPEQGLFDRSDNVNFAKKGIPAPTFSMGFTSFSGDVTKFYHQASDEPSTLDYNYLYKFFSAYVYTCRMIGNAPARPFWKTGDKYFDAGTQLYK</sequence>
<evidence type="ECO:0000256" key="1">
    <source>
        <dbReference type="ARBA" id="ARBA00022438"/>
    </source>
</evidence>
<reference evidence="9" key="1">
    <citation type="submission" date="2023-05" db="EMBL/GenBank/DDBJ databases">
        <authorList>
            <person name="Zhang X."/>
        </authorList>
    </citation>
    <scope>NUCLEOTIDE SEQUENCE</scope>
    <source>
        <strain evidence="9">YF14B1</strain>
    </source>
</reference>
<keyword evidence="3" id="KW-0479">Metal-binding</keyword>
<dbReference type="InterPro" id="IPR046450">
    <property type="entry name" value="PA_dom_sf"/>
</dbReference>
<comment type="caution">
    <text evidence="9">The sequence shown here is derived from an EMBL/GenBank/DDBJ whole genome shotgun (WGS) entry which is preliminary data.</text>
</comment>
<dbReference type="EMBL" id="JASJOS010000010">
    <property type="protein sequence ID" value="MDJ1483322.1"/>
    <property type="molecule type" value="Genomic_DNA"/>
</dbReference>
<dbReference type="Gene3D" id="3.40.630.10">
    <property type="entry name" value="Zn peptidases"/>
    <property type="match status" value="1"/>
</dbReference>
<keyword evidence="6" id="KW-0862">Zinc</keyword>
<evidence type="ECO:0000313" key="10">
    <source>
        <dbReference type="Proteomes" id="UP001241110"/>
    </source>
</evidence>
<evidence type="ECO:0000256" key="2">
    <source>
        <dbReference type="ARBA" id="ARBA00022670"/>
    </source>
</evidence>
<dbReference type="AlphaFoldDB" id="A0AAE3QPY0"/>
<feature type="domain" description="Peptidase M28" evidence="8">
    <location>
        <begin position="258"/>
        <end position="461"/>
    </location>
</feature>
<gene>
    <name evidence="9" type="ORF">QNI16_22680</name>
</gene>
<organism evidence="9 10">
    <name type="scientific">Xanthocytophaga flava</name>
    <dbReference type="NCBI Taxonomy" id="3048013"/>
    <lineage>
        <taxon>Bacteria</taxon>
        <taxon>Pseudomonadati</taxon>
        <taxon>Bacteroidota</taxon>
        <taxon>Cytophagia</taxon>
        <taxon>Cytophagales</taxon>
        <taxon>Rhodocytophagaceae</taxon>
        <taxon>Xanthocytophaga</taxon>
    </lineage>
</organism>
<dbReference type="InterPro" id="IPR007484">
    <property type="entry name" value="Peptidase_M28"/>
</dbReference>
<dbReference type="GO" id="GO:0004177">
    <property type="term" value="F:aminopeptidase activity"/>
    <property type="evidence" value="ECO:0007669"/>
    <property type="project" value="UniProtKB-KW"/>
</dbReference>
<keyword evidence="1" id="KW-0031">Aminopeptidase</keyword>
<accession>A0AAE3QPY0</accession>
<keyword evidence="5" id="KW-0378">Hydrolase</keyword>
<dbReference type="SUPFAM" id="SSF52025">
    <property type="entry name" value="PA domain"/>
    <property type="match status" value="1"/>
</dbReference>
<evidence type="ECO:0000256" key="7">
    <source>
        <dbReference type="SAM" id="SignalP"/>
    </source>
</evidence>
<dbReference type="PANTHER" id="PTHR12147">
    <property type="entry name" value="METALLOPEPTIDASE M28 FAMILY MEMBER"/>
    <property type="match status" value="1"/>
</dbReference>
<dbReference type="GO" id="GO:0046872">
    <property type="term" value="F:metal ion binding"/>
    <property type="evidence" value="ECO:0007669"/>
    <property type="project" value="UniProtKB-KW"/>
</dbReference>
<dbReference type="PANTHER" id="PTHR12147:SF56">
    <property type="entry name" value="AMINOPEPTIDASE YDR415C-RELATED"/>
    <property type="match status" value="1"/>
</dbReference>